<keyword evidence="1" id="KW-0472">Membrane</keyword>
<dbReference type="Pfam" id="PF01864">
    <property type="entry name" value="CarS-like"/>
    <property type="match status" value="1"/>
</dbReference>
<evidence type="ECO:0000313" key="2">
    <source>
        <dbReference type="EMBL" id="QIM17835.1"/>
    </source>
</evidence>
<name>A0ABX6JYH0_9MICO</name>
<dbReference type="Proteomes" id="UP000503441">
    <property type="component" value="Chromosome"/>
</dbReference>
<feature type="transmembrane region" description="Helical" evidence="1">
    <location>
        <begin position="6"/>
        <end position="24"/>
    </location>
</feature>
<keyword evidence="1" id="KW-0812">Transmembrane</keyword>
<evidence type="ECO:0000313" key="3">
    <source>
        <dbReference type="Proteomes" id="UP000503441"/>
    </source>
</evidence>
<proteinExistence type="predicted"/>
<keyword evidence="1" id="KW-1133">Transmembrane helix</keyword>
<dbReference type="RefSeq" id="WP_166328770.1">
    <property type="nucleotide sequence ID" value="NZ_CP049933.1"/>
</dbReference>
<keyword evidence="3" id="KW-1185">Reference proteome</keyword>
<feature type="transmembrane region" description="Helical" evidence="1">
    <location>
        <begin position="134"/>
        <end position="155"/>
    </location>
</feature>
<dbReference type="EMBL" id="CP049933">
    <property type="protein sequence ID" value="QIM17835.1"/>
    <property type="molecule type" value="Genomic_DNA"/>
</dbReference>
<protein>
    <submittedName>
        <fullName evidence="2">CDP-archaeol synthase</fullName>
    </submittedName>
</protein>
<feature type="transmembrane region" description="Helical" evidence="1">
    <location>
        <begin position="94"/>
        <end position="113"/>
    </location>
</feature>
<organism evidence="2 3">
    <name type="scientific">Leucobacter coleopterorum</name>
    <dbReference type="NCBI Taxonomy" id="2714933"/>
    <lineage>
        <taxon>Bacteria</taxon>
        <taxon>Bacillati</taxon>
        <taxon>Actinomycetota</taxon>
        <taxon>Actinomycetes</taxon>
        <taxon>Micrococcales</taxon>
        <taxon>Microbacteriaceae</taxon>
        <taxon>Leucobacter</taxon>
    </lineage>
</organism>
<evidence type="ECO:0000256" key="1">
    <source>
        <dbReference type="SAM" id="Phobius"/>
    </source>
</evidence>
<feature type="transmembrane region" description="Helical" evidence="1">
    <location>
        <begin position="54"/>
        <end position="82"/>
    </location>
</feature>
<feature type="transmembrane region" description="Helical" evidence="1">
    <location>
        <begin position="161"/>
        <end position="181"/>
    </location>
</feature>
<accession>A0ABX6JYH0</accession>
<sequence length="188" mass="20063">MIFTQSLTILSTILIPGLLFILMLKRGWLPALRTPIDRGTLLGGKAVFGPTKTWLGVVVYTLGAGIVGALWGILFAAGWSGWSGGLAPVFESPLAVLNGATIGLWYAAAELLNSFVKRRLGIAPSAETIGAGRILQRAIDLGDGILAVAILLLIWRVDPVLIALTAVLGFAVHALTDVLMYRLRLKHR</sequence>
<dbReference type="InterPro" id="IPR032690">
    <property type="entry name" value="CarS"/>
</dbReference>
<gene>
    <name evidence="2" type="ORF">G7066_02445</name>
</gene>
<reference evidence="2 3" key="1">
    <citation type="submission" date="2020-03" db="EMBL/GenBank/DDBJ databases">
        <title>Leucobacter sp. nov., isolated from beetles.</title>
        <authorList>
            <person name="Hyun D.-W."/>
            <person name="Bae J.-W."/>
        </authorList>
    </citation>
    <scope>NUCLEOTIDE SEQUENCE [LARGE SCALE GENOMIC DNA]</scope>
    <source>
        <strain evidence="2 3">HDW9A</strain>
    </source>
</reference>